<dbReference type="OrthoDB" id="406838at2759"/>
<evidence type="ECO:0000256" key="17">
    <source>
        <dbReference type="PROSITE-ProRule" id="PRU01011"/>
    </source>
</evidence>
<gene>
    <name evidence="19" type="primary">LOC102996670</name>
</gene>
<dbReference type="PROSITE" id="PS51642">
    <property type="entry name" value="HEMOPEXIN_2"/>
    <property type="match status" value="2"/>
</dbReference>
<keyword evidence="18" id="KW-1185">Reference proteome</keyword>
<keyword evidence="15" id="KW-1015">Disulfide bond</keyword>
<dbReference type="GO" id="GO:0008237">
    <property type="term" value="F:metallopeptidase activity"/>
    <property type="evidence" value="ECO:0007669"/>
    <property type="project" value="UniProtKB-KW"/>
</dbReference>
<keyword evidence="7" id="KW-0479">Metal-binding</keyword>
<dbReference type="Pfam" id="PF00045">
    <property type="entry name" value="Hemopexin"/>
    <property type="match status" value="2"/>
</dbReference>
<dbReference type="KEGG" id="pcad:102996670"/>
<evidence type="ECO:0000313" key="18">
    <source>
        <dbReference type="Proteomes" id="UP000248484"/>
    </source>
</evidence>
<keyword evidence="11" id="KW-0862">Zinc</keyword>
<dbReference type="SUPFAM" id="SSF50923">
    <property type="entry name" value="Hemopexin-like domain"/>
    <property type="match status" value="1"/>
</dbReference>
<keyword evidence="12" id="KW-0106">Calcium</keyword>
<dbReference type="PANTHER" id="PTHR22917">
    <property type="entry name" value="HEMOPEXIN DOMAIN-CONTAINING PROTEIN"/>
    <property type="match status" value="1"/>
</dbReference>
<evidence type="ECO:0000256" key="12">
    <source>
        <dbReference type="ARBA" id="ARBA00022837"/>
    </source>
</evidence>
<evidence type="ECO:0000256" key="16">
    <source>
        <dbReference type="ARBA" id="ARBA00023180"/>
    </source>
</evidence>
<dbReference type="CDD" id="cd00094">
    <property type="entry name" value="HX"/>
    <property type="match status" value="1"/>
</dbReference>
<accession>A0A9W2W5U9</accession>
<comment type="subcellular location">
    <subcellularLocation>
        <location evidence="3">Secreted</location>
    </subcellularLocation>
</comment>
<comment type="cofactor">
    <cofactor evidence="1">
        <name>Ca(2+)</name>
        <dbReference type="ChEBI" id="CHEBI:29108"/>
    </cofactor>
</comment>
<feature type="repeat" description="Hemopexin" evidence="17">
    <location>
        <begin position="42"/>
        <end position="90"/>
    </location>
</feature>
<evidence type="ECO:0000256" key="15">
    <source>
        <dbReference type="ARBA" id="ARBA00023157"/>
    </source>
</evidence>
<name>A0A9W2W5U9_PHYMC</name>
<evidence type="ECO:0000256" key="11">
    <source>
        <dbReference type="ARBA" id="ARBA00022833"/>
    </source>
</evidence>
<keyword evidence="16" id="KW-0325">Glycoprotein</keyword>
<evidence type="ECO:0000256" key="7">
    <source>
        <dbReference type="ARBA" id="ARBA00022723"/>
    </source>
</evidence>
<evidence type="ECO:0000256" key="1">
    <source>
        <dbReference type="ARBA" id="ARBA00001913"/>
    </source>
</evidence>
<evidence type="ECO:0000256" key="6">
    <source>
        <dbReference type="ARBA" id="ARBA00022670"/>
    </source>
</evidence>
<evidence type="ECO:0000256" key="13">
    <source>
        <dbReference type="ARBA" id="ARBA00023049"/>
    </source>
</evidence>
<comment type="cofactor">
    <cofactor evidence="2">
        <name>Zn(2+)</name>
        <dbReference type="ChEBI" id="CHEBI:29105"/>
    </cofactor>
</comment>
<evidence type="ECO:0000256" key="8">
    <source>
        <dbReference type="ARBA" id="ARBA00022729"/>
    </source>
</evidence>
<proteinExistence type="inferred from homology"/>
<evidence type="ECO:0000256" key="9">
    <source>
        <dbReference type="ARBA" id="ARBA00022737"/>
    </source>
</evidence>
<evidence type="ECO:0000313" key="19">
    <source>
        <dbReference type="RefSeq" id="XP_054934634.1"/>
    </source>
</evidence>
<evidence type="ECO:0000256" key="4">
    <source>
        <dbReference type="ARBA" id="ARBA00010370"/>
    </source>
</evidence>
<reference evidence="19" key="1">
    <citation type="submission" date="2025-08" db="UniProtKB">
        <authorList>
            <consortium name="RefSeq"/>
        </authorList>
    </citation>
    <scope>IDENTIFICATION</scope>
    <source>
        <tissue evidence="19">Muscle</tissue>
    </source>
</reference>
<dbReference type="SMART" id="SM00120">
    <property type="entry name" value="HX"/>
    <property type="match status" value="3"/>
</dbReference>
<organism evidence="18 19">
    <name type="scientific">Physeter macrocephalus</name>
    <name type="common">Sperm whale</name>
    <name type="synonym">Physeter catodon</name>
    <dbReference type="NCBI Taxonomy" id="9755"/>
    <lineage>
        <taxon>Eukaryota</taxon>
        <taxon>Metazoa</taxon>
        <taxon>Chordata</taxon>
        <taxon>Craniata</taxon>
        <taxon>Vertebrata</taxon>
        <taxon>Euteleostomi</taxon>
        <taxon>Mammalia</taxon>
        <taxon>Eutheria</taxon>
        <taxon>Laurasiatheria</taxon>
        <taxon>Artiodactyla</taxon>
        <taxon>Whippomorpha</taxon>
        <taxon>Cetacea</taxon>
        <taxon>Odontoceti</taxon>
        <taxon>Physeteridae</taxon>
        <taxon>Physeter</taxon>
    </lineage>
</organism>
<dbReference type="PANTHER" id="PTHR22917:SF6">
    <property type="entry name" value="EG:8D8.2 PROTEIN-RELATED"/>
    <property type="match status" value="1"/>
</dbReference>
<keyword evidence="13" id="KW-0482">Metalloprotease</keyword>
<dbReference type="InterPro" id="IPR018487">
    <property type="entry name" value="Hemopexin-like_repeat"/>
</dbReference>
<keyword evidence="10" id="KW-0378">Hydrolase</keyword>
<evidence type="ECO:0000256" key="10">
    <source>
        <dbReference type="ARBA" id="ARBA00022801"/>
    </source>
</evidence>
<dbReference type="InterPro" id="IPR036375">
    <property type="entry name" value="Hemopexin-like_dom_sf"/>
</dbReference>
<comment type="similarity">
    <text evidence="4">Belongs to the peptidase M10A family.</text>
</comment>
<keyword evidence="9" id="KW-0677">Repeat</keyword>
<dbReference type="GeneID" id="102996670"/>
<dbReference type="Proteomes" id="UP000248484">
    <property type="component" value="Chromosome 16"/>
</dbReference>
<dbReference type="FunFam" id="2.110.10.10:FF:000002">
    <property type="entry name" value="Matrix metallopeptidase 3"/>
    <property type="match status" value="1"/>
</dbReference>
<evidence type="ECO:0000256" key="5">
    <source>
        <dbReference type="ARBA" id="ARBA00022525"/>
    </source>
</evidence>
<dbReference type="InterPro" id="IPR000585">
    <property type="entry name" value="Hemopexin-like_dom"/>
</dbReference>
<dbReference type="GO" id="GO:0005576">
    <property type="term" value="C:extracellular region"/>
    <property type="evidence" value="ECO:0007669"/>
    <property type="project" value="UniProtKB-SubCell"/>
</dbReference>
<dbReference type="RefSeq" id="XP_054934634.1">
    <property type="nucleotide sequence ID" value="XM_055078659.1"/>
</dbReference>
<keyword evidence="8" id="KW-0732">Signal</keyword>
<dbReference type="GO" id="GO:0046872">
    <property type="term" value="F:metal ion binding"/>
    <property type="evidence" value="ECO:0007669"/>
    <property type="project" value="UniProtKB-KW"/>
</dbReference>
<evidence type="ECO:0000256" key="14">
    <source>
        <dbReference type="ARBA" id="ARBA00023145"/>
    </source>
</evidence>
<dbReference type="InterPro" id="IPR051298">
    <property type="entry name" value="Heme_transport/Cell_adhesion"/>
</dbReference>
<sequence length="125" mass="14642">MRSLATRRKIEAGNKYWVAEVGEILSRYPRDIYSSFGFPGRVRNIDTAIHEEETAKMYFFVPSEYWRYDENTQSMDAGYPKEIIHDFSGIGKKVDALFQDRGFFYFFHGKGQYKSDPKTKQILAS</sequence>
<evidence type="ECO:0000256" key="3">
    <source>
        <dbReference type="ARBA" id="ARBA00004613"/>
    </source>
</evidence>
<keyword evidence="6" id="KW-0645">Protease</keyword>
<feature type="repeat" description="Hemopexin" evidence="17">
    <location>
        <begin position="91"/>
        <end position="125"/>
    </location>
</feature>
<keyword evidence="5" id="KW-0964">Secreted</keyword>
<evidence type="ECO:0000256" key="2">
    <source>
        <dbReference type="ARBA" id="ARBA00001947"/>
    </source>
</evidence>
<dbReference type="Gene3D" id="2.110.10.10">
    <property type="entry name" value="Hemopexin-like domain"/>
    <property type="match status" value="1"/>
</dbReference>
<dbReference type="GO" id="GO:0006508">
    <property type="term" value="P:proteolysis"/>
    <property type="evidence" value="ECO:0007669"/>
    <property type="project" value="UniProtKB-KW"/>
</dbReference>
<dbReference type="AlphaFoldDB" id="A0A9W2W5U9"/>
<keyword evidence="14" id="KW-0865">Zymogen</keyword>
<protein>
    <submittedName>
        <fullName evidence="19">Interstitial collagenase</fullName>
    </submittedName>
</protein>